<feature type="site" description="Interaction with substrate tRNA" evidence="10">
    <location>
        <position position="129"/>
    </location>
</feature>
<proteinExistence type="inferred from homology"/>
<dbReference type="InterPro" id="IPR027417">
    <property type="entry name" value="P-loop_NTPase"/>
</dbReference>
<dbReference type="Pfam" id="PF01715">
    <property type="entry name" value="IPPT"/>
    <property type="match status" value="1"/>
</dbReference>
<comment type="function">
    <text evidence="2 10 12">Catalyzes the transfer of a dimethylallyl group onto the adenine at position 37 in tRNAs that read codons beginning with uridine, leading to the formation of N6-(dimethylallyl)adenosine (i(6)A).</text>
</comment>
<evidence type="ECO:0000256" key="6">
    <source>
        <dbReference type="ARBA" id="ARBA00022741"/>
    </source>
</evidence>
<evidence type="ECO:0000313" key="14">
    <source>
        <dbReference type="EMBL" id="OGY97890.1"/>
    </source>
</evidence>
<comment type="subunit">
    <text evidence="10">Monomer.</text>
</comment>
<evidence type="ECO:0000313" key="15">
    <source>
        <dbReference type="Proteomes" id="UP000178796"/>
    </source>
</evidence>
<evidence type="ECO:0000256" key="4">
    <source>
        <dbReference type="ARBA" id="ARBA00022679"/>
    </source>
</evidence>
<dbReference type="InterPro" id="IPR039657">
    <property type="entry name" value="Dimethylallyltransferase"/>
</dbReference>
<sequence>MQSSKRLPRLIVVLGPTASGKSALAVELARRLSGAVISADSRQVYRGLDVGTGKITKREMRGVPHYLLDVADPRRQYTAARYAKDAGRATQKVLARGKVPILCGGTGLYIDAALYGGTFAKGAPDPLFRKRMERLSTEALFVLLEQRDPARARTIDRHNRRRLIRALEIIAATGTSARPLSRTLRFETLKIGVARSKTELARRIRVRLARDLKRGLVQEVQRLHRDGLSFRRLNELGLEYALIARYLKDEIKTRQELEEALGRAIIKYAKRQMTWFKRDPEISWVSSSRKALALARSFLKGVH</sequence>
<comment type="catalytic activity">
    <reaction evidence="9 10 11">
        <text>adenosine(37) in tRNA + dimethylallyl diphosphate = N(6)-dimethylallyladenosine(37) in tRNA + diphosphate</text>
        <dbReference type="Rhea" id="RHEA:26482"/>
        <dbReference type="Rhea" id="RHEA-COMP:10162"/>
        <dbReference type="Rhea" id="RHEA-COMP:10375"/>
        <dbReference type="ChEBI" id="CHEBI:33019"/>
        <dbReference type="ChEBI" id="CHEBI:57623"/>
        <dbReference type="ChEBI" id="CHEBI:74411"/>
        <dbReference type="ChEBI" id="CHEBI:74415"/>
        <dbReference type="EC" id="2.5.1.75"/>
    </reaction>
</comment>
<dbReference type="GO" id="GO:0005524">
    <property type="term" value="F:ATP binding"/>
    <property type="evidence" value="ECO:0007669"/>
    <property type="project" value="UniProtKB-UniRule"/>
</dbReference>
<dbReference type="EMBL" id="MHKY01000047">
    <property type="protein sequence ID" value="OGY97890.1"/>
    <property type="molecule type" value="Genomic_DNA"/>
</dbReference>
<evidence type="ECO:0000256" key="3">
    <source>
        <dbReference type="ARBA" id="ARBA00005842"/>
    </source>
</evidence>
<evidence type="ECO:0000256" key="8">
    <source>
        <dbReference type="ARBA" id="ARBA00022842"/>
    </source>
</evidence>
<dbReference type="Gene3D" id="1.10.20.140">
    <property type="match status" value="1"/>
</dbReference>
<evidence type="ECO:0000256" key="7">
    <source>
        <dbReference type="ARBA" id="ARBA00022840"/>
    </source>
</evidence>
<keyword evidence="8 10" id="KW-0460">Magnesium</keyword>
<dbReference type="PANTHER" id="PTHR11088">
    <property type="entry name" value="TRNA DIMETHYLALLYLTRANSFERASE"/>
    <property type="match status" value="1"/>
</dbReference>
<evidence type="ECO:0000256" key="2">
    <source>
        <dbReference type="ARBA" id="ARBA00003213"/>
    </source>
</evidence>
<gene>
    <name evidence="10" type="primary">miaA</name>
    <name evidence="14" type="ORF">A3E09_02840</name>
</gene>
<evidence type="ECO:0000256" key="10">
    <source>
        <dbReference type="HAMAP-Rule" id="MF_00185"/>
    </source>
</evidence>
<evidence type="ECO:0000256" key="11">
    <source>
        <dbReference type="RuleBase" id="RU003783"/>
    </source>
</evidence>
<dbReference type="GO" id="GO:0052381">
    <property type="term" value="F:tRNA dimethylallyltransferase activity"/>
    <property type="evidence" value="ECO:0007669"/>
    <property type="project" value="UniProtKB-UniRule"/>
</dbReference>
<dbReference type="NCBIfam" id="TIGR00174">
    <property type="entry name" value="miaA"/>
    <property type="match status" value="1"/>
</dbReference>
<comment type="caution">
    <text evidence="14">The sequence shown here is derived from an EMBL/GenBank/DDBJ whole genome shotgun (WGS) entry which is preliminary data.</text>
</comment>
<evidence type="ECO:0000256" key="13">
    <source>
        <dbReference type="RuleBase" id="RU003785"/>
    </source>
</evidence>
<dbReference type="AlphaFoldDB" id="A0A1G2CB49"/>
<dbReference type="PANTHER" id="PTHR11088:SF60">
    <property type="entry name" value="TRNA DIMETHYLALLYLTRANSFERASE"/>
    <property type="match status" value="1"/>
</dbReference>
<dbReference type="EC" id="2.5.1.75" evidence="10"/>
<dbReference type="SUPFAM" id="SSF52540">
    <property type="entry name" value="P-loop containing nucleoside triphosphate hydrolases"/>
    <property type="match status" value="1"/>
</dbReference>
<keyword evidence="5 10" id="KW-0819">tRNA processing</keyword>
<dbReference type="Gene3D" id="3.40.50.300">
    <property type="entry name" value="P-loop containing nucleotide triphosphate hydrolases"/>
    <property type="match status" value="1"/>
</dbReference>
<evidence type="ECO:0000256" key="1">
    <source>
        <dbReference type="ARBA" id="ARBA00001946"/>
    </source>
</evidence>
<keyword evidence="7 10" id="KW-0067">ATP-binding</keyword>
<name>A0A1G2CB49_9BACT</name>
<accession>A0A1G2CB49</accession>
<evidence type="ECO:0000256" key="9">
    <source>
        <dbReference type="ARBA" id="ARBA00049563"/>
    </source>
</evidence>
<evidence type="ECO:0000256" key="5">
    <source>
        <dbReference type="ARBA" id="ARBA00022694"/>
    </source>
</evidence>
<reference evidence="14 15" key="1">
    <citation type="journal article" date="2016" name="Nat. Commun.">
        <title>Thousands of microbial genomes shed light on interconnected biogeochemical processes in an aquifer system.</title>
        <authorList>
            <person name="Anantharaman K."/>
            <person name="Brown C.T."/>
            <person name="Hug L.A."/>
            <person name="Sharon I."/>
            <person name="Castelle C.J."/>
            <person name="Probst A.J."/>
            <person name="Thomas B.C."/>
            <person name="Singh A."/>
            <person name="Wilkins M.J."/>
            <person name="Karaoz U."/>
            <person name="Brodie E.L."/>
            <person name="Williams K.H."/>
            <person name="Hubbard S.S."/>
            <person name="Banfield J.F."/>
        </authorList>
    </citation>
    <scope>NUCLEOTIDE SEQUENCE [LARGE SCALE GENOMIC DNA]</scope>
</reference>
<dbReference type="GO" id="GO:0006400">
    <property type="term" value="P:tRNA modification"/>
    <property type="evidence" value="ECO:0007669"/>
    <property type="project" value="TreeGrafter"/>
</dbReference>
<dbReference type="HAMAP" id="MF_00185">
    <property type="entry name" value="IPP_trans"/>
    <property type="match status" value="1"/>
</dbReference>
<comment type="similarity">
    <text evidence="3 10 13">Belongs to the IPP transferase family.</text>
</comment>
<feature type="region of interest" description="Interaction with substrate tRNA" evidence="10">
    <location>
        <begin position="40"/>
        <end position="43"/>
    </location>
</feature>
<feature type="site" description="Interaction with substrate tRNA" evidence="10">
    <location>
        <position position="106"/>
    </location>
</feature>
<evidence type="ECO:0000256" key="12">
    <source>
        <dbReference type="RuleBase" id="RU003784"/>
    </source>
</evidence>
<dbReference type="Proteomes" id="UP000178796">
    <property type="component" value="Unassembled WGS sequence"/>
</dbReference>
<feature type="binding site" evidence="10">
    <location>
        <begin position="17"/>
        <end position="22"/>
    </location>
    <ligand>
        <name>substrate</name>
    </ligand>
</feature>
<protein>
    <recommendedName>
        <fullName evidence="10">tRNA dimethylallyltransferase</fullName>
        <ecNumber evidence="10">2.5.1.75</ecNumber>
    </recommendedName>
    <alternativeName>
        <fullName evidence="10">Dimethylallyl diphosphate:tRNA dimethylallyltransferase</fullName>
        <shortName evidence="10">DMAPP:tRNA dimethylallyltransferase</shortName>
        <shortName evidence="10">DMATase</shortName>
    </alternativeName>
    <alternativeName>
        <fullName evidence="10">Isopentenyl-diphosphate:tRNA isopentenyltransferase</fullName>
        <shortName evidence="10">IPP transferase</shortName>
        <shortName evidence="10">IPPT</shortName>
        <shortName evidence="10">IPTase</shortName>
    </alternativeName>
</protein>
<dbReference type="InterPro" id="IPR018022">
    <property type="entry name" value="IPT"/>
</dbReference>
<feature type="binding site" evidence="10">
    <location>
        <begin position="15"/>
        <end position="22"/>
    </location>
    <ligand>
        <name>ATP</name>
        <dbReference type="ChEBI" id="CHEBI:30616"/>
    </ligand>
</feature>
<organism evidence="14 15">
    <name type="scientific">Candidatus Liptonbacteria bacterium RIFCSPHIGHO2_12_FULL_60_13</name>
    <dbReference type="NCBI Taxonomy" id="1798648"/>
    <lineage>
        <taxon>Bacteria</taxon>
        <taxon>Candidatus Liptoniibacteriota</taxon>
    </lineage>
</organism>
<keyword evidence="6 10" id="KW-0547">Nucleotide-binding</keyword>
<comment type="caution">
    <text evidence="10">Lacks conserved residue(s) required for the propagation of feature annotation.</text>
</comment>
<keyword evidence="4 10" id="KW-0808">Transferase</keyword>
<comment type="cofactor">
    <cofactor evidence="1 10">
        <name>Mg(2+)</name>
        <dbReference type="ChEBI" id="CHEBI:18420"/>
    </cofactor>
</comment>